<name>G4TJW7_SERID</name>
<dbReference type="PROSITE" id="PS51164">
    <property type="entry name" value="CBM1_2"/>
    <property type="match status" value="1"/>
</dbReference>
<dbReference type="GO" id="GO:0030248">
    <property type="term" value="F:cellulose binding"/>
    <property type="evidence" value="ECO:0007669"/>
    <property type="project" value="InterPro"/>
</dbReference>
<evidence type="ECO:0000256" key="7">
    <source>
        <dbReference type="SAM" id="SignalP"/>
    </source>
</evidence>
<evidence type="ECO:0000313" key="9">
    <source>
        <dbReference type="EMBL" id="CCA71611.1"/>
    </source>
</evidence>
<comment type="similarity">
    <text evidence="1 5">Belongs to the glycosyl hydrolase 43 family.</text>
</comment>
<dbReference type="EMBL" id="CAFZ01000127">
    <property type="protein sequence ID" value="CCA71611.1"/>
    <property type="molecule type" value="Genomic_DNA"/>
</dbReference>
<sequence>MLAHLSSKLATLVGTLALLPRLVDAFSNPVLWNDLADLDIKRVGNTFYYSASTMHYSPGAPILRSYDLFNWEYIGHSVPTLDFGSKYDLNGGRAYVKGVFASWIGFHPTQNKWYWGGCVEYSRTYIYSAPSPTGPWTRCYYDSGLLIDDNGTMYISYAANNAIYMAQMASDLKSEVRSQLIYTPPSSVGYLEGTRPYKRNGVYYVLLTKPPNGTYMIKASSPFGSYSMKNLVLNTPHPVPGSGAPHQGSLVDTPNGQWYYMAFLDAYPGGRIPVLAPITWGSDGFPAVTLVNGQWATSYSDPLSARPVASITGVDYFTGSSLGPKWEWNHNPDTSKFSVGNGLVLNTATVTNDLYSARNTLSQRILGPISTATIRLDYGSMSNGDRAGLAMFRDRSAWIGVKRDNGAYTVAFTTGINMDTTWATTSTGSTTASASISGGTIYLRVTADIQPSGSKQARFYYSTNGSSWTALGGAFTLNTDWQYFIGYRFAIFNYATSSLGGRVTVPWFQLDAGSGGSIPGGGPQSTSSSGPGSSSSSPRPSSTSTNGGGSCTVAKYGQCGGQDYTGCKNCVDSTCTFSNQWYSQCL</sequence>
<dbReference type="SUPFAM" id="SSF75005">
    <property type="entry name" value="Arabinanase/levansucrase/invertase"/>
    <property type="match status" value="1"/>
</dbReference>
<keyword evidence="4 5" id="KW-0326">Glycosidase</keyword>
<evidence type="ECO:0000259" key="8">
    <source>
        <dbReference type="PROSITE" id="PS51164"/>
    </source>
</evidence>
<dbReference type="InterPro" id="IPR023296">
    <property type="entry name" value="Glyco_hydro_beta-prop_sf"/>
</dbReference>
<dbReference type="PROSITE" id="PS00562">
    <property type="entry name" value="CBM1_1"/>
    <property type="match status" value="1"/>
</dbReference>
<dbReference type="AlphaFoldDB" id="G4TJW7"/>
<dbReference type="OrthoDB" id="2139957at2759"/>
<dbReference type="Pfam" id="PF17851">
    <property type="entry name" value="GH43_C2"/>
    <property type="match status" value="1"/>
</dbReference>
<gene>
    <name evidence="9" type="ORF">PIIN_05547</name>
</gene>
<dbReference type="HOGENOM" id="CLU_016508_1_1_1"/>
<feature type="compositionally biased region" description="Low complexity" evidence="6">
    <location>
        <begin position="524"/>
        <end position="545"/>
    </location>
</feature>
<evidence type="ECO:0000256" key="6">
    <source>
        <dbReference type="SAM" id="MobiDB-lite"/>
    </source>
</evidence>
<dbReference type="SMART" id="SM00236">
    <property type="entry name" value="fCBD"/>
    <property type="match status" value="1"/>
</dbReference>
<dbReference type="eggNOG" id="ENOG502QVC0">
    <property type="taxonomic scope" value="Eukaryota"/>
</dbReference>
<dbReference type="InterPro" id="IPR051795">
    <property type="entry name" value="Glycosyl_Hydrlase_43"/>
</dbReference>
<dbReference type="PANTHER" id="PTHR42812:SF15">
    <property type="entry name" value="HYDROLASE, PUTATIVE (AFU_ORTHOLOGUE AFUA_2G00930)-RELATED"/>
    <property type="match status" value="1"/>
</dbReference>
<dbReference type="Pfam" id="PF00734">
    <property type="entry name" value="CBM_1"/>
    <property type="match status" value="1"/>
</dbReference>
<dbReference type="PANTHER" id="PTHR42812">
    <property type="entry name" value="BETA-XYLOSIDASE"/>
    <property type="match status" value="1"/>
</dbReference>
<keyword evidence="2 7" id="KW-0732">Signal</keyword>
<evidence type="ECO:0000256" key="5">
    <source>
        <dbReference type="RuleBase" id="RU361187"/>
    </source>
</evidence>
<dbReference type="InterPro" id="IPR035971">
    <property type="entry name" value="CBD_sf"/>
</dbReference>
<dbReference type="InterPro" id="IPR013320">
    <property type="entry name" value="ConA-like_dom_sf"/>
</dbReference>
<feature type="chain" id="PRO_5003468597" evidence="7">
    <location>
        <begin position="26"/>
        <end position="586"/>
    </location>
</feature>
<dbReference type="GO" id="GO:0005975">
    <property type="term" value="P:carbohydrate metabolic process"/>
    <property type="evidence" value="ECO:0007669"/>
    <property type="project" value="InterPro"/>
</dbReference>
<dbReference type="STRING" id="1109443.G4TJW7"/>
<dbReference type="InterPro" id="IPR041542">
    <property type="entry name" value="GH43_C2"/>
</dbReference>
<dbReference type="GO" id="GO:0005576">
    <property type="term" value="C:extracellular region"/>
    <property type="evidence" value="ECO:0007669"/>
    <property type="project" value="InterPro"/>
</dbReference>
<accession>G4TJW7</accession>
<proteinExistence type="inferred from homology"/>
<evidence type="ECO:0000256" key="2">
    <source>
        <dbReference type="ARBA" id="ARBA00022729"/>
    </source>
</evidence>
<dbReference type="GO" id="GO:0004553">
    <property type="term" value="F:hydrolase activity, hydrolyzing O-glycosyl compounds"/>
    <property type="evidence" value="ECO:0007669"/>
    <property type="project" value="InterPro"/>
</dbReference>
<dbReference type="OMA" id="PVIWEDL"/>
<dbReference type="InterPro" id="IPR000254">
    <property type="entry name" value="CBD"/>
</dbReference>
<evidence type="ECO:0000256" key="4">
    <source>
        <dbReference type="ARBA" id="ARBA00023295"/>
    </source>
</evidence>
<feature type="domain" description="CBM1" evidence="8">
    <location>
        <begin position="551"/>
        <end position="586"/>
    </location>
</feature>
<dbReference type="SUPFAM" id="SSF49899">
    <property type="entry name" value="Concanavalin A-like lectins/glucanases"/>
    <property type="match status" value="1"/>
</dbReference>
<dbReference type="InterPro" id="IPR006710">
    <property type="entry name" value="Glyco_hydro_43"/>
</dbReference>
<reference evidence="9 10" key="1">
    <citation type="journal article" date="2011" name="PLoS Pathog.">
        <title>Endophytic Life Strategies Decoded by Genome and Transcriptome Analyses of the Mutualistic Root Symbiont Piriformospora indica.</title>
        <authorList>
            <person name="Zuccaro A."/>
            <person name="Lahrmann U."/>
            <person name="Guldener U."/>
            <person name="Langen G."/>
            <person name="Pfiffi S."/>
            <person name="Biedenkopf D."/>
            <person name="Wong P."/>
            <person name="Samans B."/>
            <person name="Grimm C."/>
            <person name="Basiewicz M."/>
            <person name="Murat C."/>
            <person name="Martin F."/>
            <person name="Kogel K.H."/>
        </authorList>
    </citation>
    <scope>NUCLEOTIDE SEQUENCE [LARGE SCALE GENOMIC DNA]</scope>
    <source>
        <strain evidence="9 10">DSM 11827</strain>
    </source>
</reference>
<evidence type="ECO:0000256" key="3">
    <source>
        <dbReference type="ARBA" id="ARBA00022801"/>
    </source>
</evidence>
<organism evidence="9 10">
    <name type="scientific">Serendipita indica (strain DSM 11827)</name>
    <name type="common">Root endophyte fungus</name>
    <name type="synonym">Piriformospora indica</name>
    <dbReference type="NCBI Taxonomy" id="1109443"/>
    <lineage>
        <taxon>Eukaryota</taxon>
        <taxon>Fungi</taxon>
        <taxon>Dikarya</taxon>
        <taxon>Basidiomycota</taxon>
        <taxon>Agaricomycotina</taxon>
        <taxon>Agaricomycetes</taxon>
        <taxon>Sebacinales</taxon>
        <taxon>Serendipitaceae</taxon>
        <taxon>Serendipita</taxon>
    </lineage>
</organism>
<dbReference type="CDD" id="cd09001">
    <property type="entry name" value="GH43_FsAxh1-like"/>
    <property type="match status" value="1"/>
</dbReference>
<dbReference type="Pfam" id="PF04616">
    <property type="entry name" value="Glyco_hydro_43"/>
    <property type="match status" value="1"/>
</dbReference>
<dbReference type="Gene3D" id="2.60.120.200">
    <property type="match status" value="1"/>
</dbReference>
<dbReference type="Gene3D" id="2.115.10.20">
    <property type="entry name" value="Glycosyl hydrolase domain, family 43"/>
    <property type="match status" value="1"/>
</dbReference>
<evidence type="ECO:0000313" key="10">
    <source>
        <dbReference type="Proteomes" id="UP000007148"/>
    </source>
</evidence>
<keyword evidence="10" id="KW-1185">Reference proteome</keyword>
<protein>
    <submittedName>
        <fullName evidence="9">Related to xylosidase/glycosyl hydrolase, putative-Neosartorya fischeri</fullName>
    </submittedName>
</protein>
<feature type="signal peptide" evidence="7">
    <location>
        <begin position="1"/>
        <end position="25"/>
    </location>
</feature>
<dbReference type="Proteomes" id="UP000007148">
    <property type="component" value="Unassembled WGS sequence"/>
</dbReference>
<dbReference type="SUPFAM" id="SSF57180">
    <property type="entry name" value="Cellulose-binding domain"/>
    <property type="match status" value="1"/>
</dbReference>
<evidence type="ECO:0000256" key="1">
    <source>
        <dbReference type="ARBA" id="ARBA00009865"/>
    </source>
</evidence>
<dbReference type="InParanoid" id="G4TJW7"/>
<feature type="region of interest" description="Disordered" evidence="6">
    <location>
        <begin position="516"/>
        <end position="547"/>
    </location>
</feature>
<comment type="caution">
    <text evidence="9">The sequence shown here is derived from an EMBL/GenBank/DDBJ whole genome shotgun (WGS) entry which is preliminary data.</text>
</comment>
<keyword evidence="3 5" id="KW-0378">Hydrolase</keyword>